<dbReference type="Pfam" id="PF00528">
    <property type="entry name" value="BPD_transp_1"/>
    <property type="match status" value="2"/>
</dbReference>
<keyword evidence="6 7" id="KW-0472">Membrane</keyword>
<name>A0A6N1VLN3_9HYPH</name>
<dbReference type="InterPro" id="IPR000515">
    <property type="entry name" value="MetI-like"/>
</dbReference>
<dbReference type="RefSeq" id="WP_175278625.1">
    <property type="nucleotide sequence ID" value="NZ_CP054836.1"/>
</dbReference>
<dbReference type="PANTHER" id="PTHR30183">
    <property type="entry name" value="MOLYBDENUM TRANSPORT SYSTEM PERMEASE PROTEIN MODB"/>
    <property type="match status" value="1"/>
</dbReference>
<feature type="domain" description="ABC transmembrane type-1" evidence="8">
    <location>
        <begin position="57"/>
        <end position="263"/>
    </location>
</feature>
<feature type="transmembrane region" description="Helical" evidence="7">
    <location>
        <begin position="61"/>
        <end position="83"/>
    </location>
</feature>
<feature type="transmembrane region" description="Helical" evidence="7">
    <location>
        <begin position="287"/>
        <end position="313"/>
    </location>
</feature>
<feature type="transmembrane region" description="Helical" evidence="7">
    <location>
        <begin position="137"/>
        <end position="160"/>
    </location>
</feature>
<sequence>MKAPAGRRAAGGAAWASVMFLVVLAVGAFLPLAIVARPSTGGEILDAVQDPVVWRSLRFTLLQAGLSTALSLVFALPVATALYEFRRFPGRDTILRVFAMPLALPQIVAVLAIVGLYGERGLFSQMAESAGLGLPSIYGLSGILIAHVFFNMPLAVRVVLGGLAAMPGEYDRLAYQLGMGFTSRFRLVIWPFMRPALMSAASLIFMLCVTSFTVVLTLGGGPRATTLEVAIYQSLTFDFDVSRAILLAGVQVLVTAIAFTMLTIAGGEVSAGLGIGALRPFPVRRTLVGRLLAGLVIVAGALFVTSPFAIVVWRGLAADLADLAGQASVQRAIGTSLGLGSVAALLSVILALMLAAGITRSAAGRRFHGTISRSEWIFGQASSLILVVPPVVIAAGWFVAIRQFADVYSAAPLMVVTINAAMAVPFAIRLLLPAVRDAAERYDRLCLLLGLSGLARFRLVTWPVARRALMLAFAFSLALSLGDLGVIAIFGSQEVQTLPYLILQRMGSYRTQDAAGLALVLAVMTMALMMIADRAGAKNDTGKGAVR</sequence>
<feature type="transmembrane region" description="Helical" evidence="7">
    <location>
        <begin position="333"/>
        <end position="355"/>
    </location>
</feature>
<feature type="transmembrane region" description="Helical" evidence="7">
    <location>
        <begin position="12"/>
        <end position="36"/>
    </location>
</feature>
<feature type="transmembrane region" description="Helical" evidence="7">
    <location>
        <begin position="407"/>
        <end position="432"/>
    </location>
</feature>
<keyword evidence="5 7" id="KW-1133">Transmembrane helix</keyword>
<proteinExistence type="inferred from homology"/>
<keyword evidence="2 7" id="KW-0813">Transport</keyword>
<comment type="subcellular location">
    <subcellularLocation>
        <location evidence="1 7">Cell membrane</location>
        <topology evidence="1 7">Multi-pass membrane protein</topology>
    </subcellularLocation>
</comment>
<feature type="transmembrane region" description="Helical" evidence="7">
    <location>
        <begin position="513"/>
        <end position="532"/>
    </location>
</feature>
<evidence type="ECO:0000256" key="1">
    <source>
        <dbReference type="ARBA" id="ARBA00004651"/>
    </source>
</evidence>
<dbReference type="CDD" id="cd06261">
    <property type="entry name" value="TM_PBP2"/>
    <property type="match status" value="2"/>
</dbReference>
<dbReference type="Gene3D" id="1.10.3720.10">
    <property type="entry name" value="MetI-like"/>
    <property type="match status" value="2"/>
</dbReference>
<evidence type="ECO:0000256" key="4">
    <source>
        <dbReference type="ARBA" id="ARBA00022692"/>
    </source>
</evidence>
<dbReference type="EMBL" id="CP054836">
    <property type="protein sequence ID" value="QKV20735.1"/>
    <property type="molecule type" value="Genomic_DNA"/>
</dbReference>
<evidence type="ECO:0000259" key="8">
    <source>
        <dbReference type="PROSITE" id="PS50928"/>
    </source>
</evidence>
<feature type="domain" description="ABC transmembrane type-1" evidence="8">
    <location>
        <begin position="333"/>
        <end position="532"/>
    </location>
</feature>
<comment type="similarity">
    <text evidence="7">Belongs to the binding-protein-dependent transport system permease family.</text>
</comment>
<dbReference type="SUPFAM" id="SSF161098">
    <property type="entry name" value="MetI-like"/>
    <property type="match status" value="2"/>
</dbReference>
<reference evidence="9 10" key="1">
    <citation type="submission" date="2020-06" db="EMBL/GenBank/DDBJ databases">
        <title>Oricola thermophila sp. nov. isolated from a tidal sediments.</title>
        <authorList>
            <person name="Kwon K.K."/>
            <person name="Yang S.-H."/>
            <person name="Park M.-J."/>
        </authorList>
    </citation>
    <scope>NUCLEOTIDE SEQUENCE [LARGE SCALE GENOMIC DNA]</scope>
    <source>
        <strain evidence="9 10">MEBiC13590</strain>
    </source>
</reference>
<dbReference type="InterPro" id="IPR035906">
    <property type="entry name" value="MetI-like_sf"/>
</dbReference>
<feature type="transmembrane region" description="Helical" evidence="7">
    <location>
        <begin position="95"/>
        <end position="117"/>
    </location>
</feature>
<keyword evidence="4 7" id="KW-0812">Transmembrane</keyword>
<keyword evidence="3" id="KW-1003">Cell membrane</keyword>
<evidence type="ECO:0000256" key="2">
    <source>
        <dbReference type="ARBA" id="ARBA00022448"/>
    </source>
</evidence>
<feature type="transmembrane region" description="Helical" evidence="7">
    <location>
        <begin position="471"/>
        <end position="492"/>
    </location>
</feature>
<evidence type="ECO:0000256" key="7">
    <source>
        <dbReference type="RuleBase" id="RU363032"/>
    </source>
</evidence>
<dbReference type="GO" id="GO:0005886">
    <property type="term" value="C:plasma membrane"/>
    <property type="evidence" value="ECO:0007669"/>
    <property type="project" value="UniProtKB-SubCell"/>
</dbReference>
<dbReference type="AlphaFoldDB" id="A0A6N1VLN3"/>
<dbReference type="KEGG" id="orm:HTY61_17490"/>
<dbReference type="GO" id="GO:0055085">
    <property type="term" value="P:transmembrane transport"/>
    <property type="evidence" value="ECO:0007669"/>
    <property type="project" value="InterPro"/>
</dbReference>
<evidence type="ECO:0000256" key="3">
    <source>
        <dbReference type="ARBA" id="ARBA00022475"/>
    </source>
</evidence>
<protein>
    <submittedName>
        <fullName evidence="9">Thiamine/thiamine pyrophosphate ABC transporter permease ThiP</fullName>
    </submittedName>
</protein>
<evidence type="ECO:0000256" key="6">
    <source>
        <dbReference type="ARBA" id="ARBA00023136"/>
    </source>
</evidence>
<organism evidence="9 10">
    <name type="scientific">Oricola thermophila</name>
    <dbReference type="NCBI Taxonomy" id="2742145"/>
    <lineage>
        <taxon>Bacteria</taxon>
        <taxon>Pseudomonadati</taxon>
        <taxon>Pseudomonadota</taxon>
        <taxon>Alphaproteobacteria</taxon>
        <taxon>Hyphomicrobiales</taxon>
        <taxon>Ahrensiaceae</taxon>
        <taxon>Oricola</taxon>
    </lineage>
</organism>
<evidence type="ECO:0000256" key="5">
    <source>
        <dbReference type="ARBA" id="ARBA00022989"/>
    </source>
</evidence>
<evidence type="ECO:0000313" key="10">
    <source>
        <dbReference type="Proteomes" id="UP000509367"/>
    </source>
</evidence>
<dbReference type="PROSITE" id="PS50928">
    <property type="entry name" value="ABC_TM1"/>
    <property type="match status" value="2"/>
</dbReference>
<dbReference type="PANTHER" id="PTHR30183:SF9">
    <property type="entry name" value="THIAMINE TRANSPORT SYSTEM PERMEASE PROTEIN THIP"/>
    <property type="match status" value="1"/>
</dbReference>
<keyword evidence="10" id="KW-1185">Reference proteome</keyword>
<feature type="transmembrane region" description="Helical" evidence="7">
    <location>
        <begin position="196"/>
        <end position="218"/>
    </location>
</feature>
<gene>
    <name evidence="9" type="ORF">HTY61_17490</name>
</gene>
<dbReference type="Proteomes" id="UP000509367">
    <property type="component" value="Chromosome"/>
</dbReference>
<evidence type="ECO:0000313" key="9">
    <source>
        <dbReference type="EMBL" id="QKV20735.1"/>
    </source>
</evidence>
<feature type="transmembrane region" description="Helical" evidence="7">
    <location>
        <begin position="376"/>
        <end position="401"/>
    </location>
</feature>
<accession>A0A6N1VLN3</accession>